<dbReference type="InterPro" id="IPR000740">
    <property type="entry name" value="GrpE"/>
</dbReference>
<reference evidence="6 7" key="1">
    <citation type="journal article" date="2016" name="Nat. Commun.">
        <title>Thousands of microbial genomes shed light on interconnected biogeochemical processes in an aquifer system.</title>
        <authorList>
            <person name="Anantharaman K."/>
            <person name="Brown C.T."/>
            <person name="Hug L.A."/>
            <person name="Sharon I."/>
            <person name="Castelle C.J."/>
            <person name="Probst A.J."/>
            <person name="Thomas B.C."/>
            <person name="Singh A."/>
            <person name="Wilkins M.J."/>
            <person name="Karaoz U."/>
            <person name="Brodie E.L."/>
            <person name="Williams K.H."/>
            <person name="Hubbard S.S."/>
            <person name="Banfield J.F."/>
        </authorList>
    </citation>
    <scope>NUCLEOTIDE SEQUENCE [LARGE SCALE GENOMIC DNA]</scope>
</reference>
<dbReference type="Gene3D" id="3.90.20.20">
    <property type="match status" value="1"/>
</dbReference>
<dbReference type="CDD" id="cd00446">
    <property type="entry name" value="GrpE"/>
    <property type="match status" value="1"/>
</dbReference>
<proteinExistence type="inferred from homology"/>
<feature type="coiled-coil region" evidence="5">
    <location>
        <begin position="24"/>
        <end position="51"/>
    </location>
</feature>
<comment type="caution">
    <text evidence="6">The sequence shown here is derived from an EMBL/GenBank/DDBJ whole genome shotgun (WGS) entry which is preliminary data.</text>
</comment>
<dbReference type="PANTHER" id="PTHR21237:SF23">
    <property type="entry name" value="GRPE PROTEIN HOMOLOG, MITOCHONDRIAL"/>
    <property type="match status" value="1"/>
</dbReference>
<name>A0A1G2MQP3_9BACT</name>
<dbReference type="SUPFAM" id="SSF58014">
    <property type="entry name" value="Coiled-coil domain of nucleotide exchange factor GrpE"/>
    <property type="match status" value="1"/>
</dbReference>
<dbReference type="Pfam" id="PF01025">
    <property type="entry name" value="GrpE"/>
    <property type="match status" value="1"/>
</dbReference>
<evidence type="ECO:0000256" key="2">
    <source>
        <dbReference type="ARBA" id="ARBA00023186"/>
    </source>
</evidence>
<dbReference type="InterPro" id="IPR013805">
    <property type="entry name" value="GrpE_CC"/>
</dbReference>
<dbReference type="HAMAP" id="MF_01151">
    <property type="entry name" value="GrpE"/>
    <property type="match status" value="1"/>
</dbReference>
<dbReference type="EMBL" id="MHRP01000035">
    <property type="protein sequence ID" value="OHA26217.1"/>
    <property type="molecule type" value="Genomic_DNA"/>
</dbReference>
<keyword evidence="2 3" id="KW-0143">Chaperone</keyword>
<comment type="similarity">
    <text evidence="1 3 4">Belongs to the GrpE family.</text>
</comment>
<keyword evidence="3" id="KW-0346">Stress response</keyword>
<comment type="function">
    <text evidence="3">Participates actively in the response to hyperosmotic and heat shock by preventing the aggregation of stress-denatured proteins, in association with DnaK and GrpE. It is the nucleotide exchange factor for DnaK and may function as a thermosensor. Unfolded proteins bind initially to DnaJ; upon interaction with the DnaJ-bound protein, DnaK hydrolyzes its bound ATP, resulting in the formation of a stable complex. GrpE releases ADP from DnaK; ATP binding to DnaK triggers the release of the substrate protein, thus completing the reaction cycle. Several rounds of ATP-dependent interactions between DnaJ, DnaK and GrpE are required for fully efficient folding.</text>
</comment>
<dbReference type="GO" id="GO:0005737">
    <property type="term" value="C:cytoplasm"/>
    <property type="evidence" value="ECO:0007669"/>
    <property type="project" value="UniProtKB-SubCell"/>
</dbReference>
<dbReference type="GO" id="GO:0051082">
    <property type="term" value="F:unfolded protein binding"/>
    <property type="evidence" value="ECO:0007669"/>
    <property type="project" value="TreeGrafter"/>
</dbReference>
<evidence type="ECO:0000256" key="4">
    <source>
        <dbReference type="RuleBase" id="RU004478"/>
    </source>
</evidence>
<sequence>MNDENEKNDADIVSEDLDDSVVAEESALETVKKLREKLKKVTEEKQAYLNGWQKDKADFLNARKRDKEEKDQFIKFANENLITELLLVLQSFEIAFANKESWEKVDKNWRVGVEYIYNQLKSVLESSGLKEINPFSQKFDPTRDEAVEYVPVTDEKQNHVVIEVIQKGYSLNGRQLVAPKVKVGEYKE</sequence>
<keyword evidence="5" id="KW-0175">Coiled coil</keyword>
<dbReference type="GO" id="GO:0000774">
    <property type="term" value="F:adenyl-nucleotide exchange factor activity"/>
    <property type="evidence" value="ECO:0007669"/>
    <property type="project" value="InterPro"/>
</dbReference>
<evidence type="ECO:0000313" key="6">
    <source>
        <dbReference type="EMBL" id="OHA26217.1"/>
    </source>
</evidence>
<dbReference type="PRINTS" id="PR00773">
    <property type="entry name" value="GRPEPROTEIN"/>
</dbReference>
<evidence type="ECO:0000256" key="3">
    <source>
        <dbReference type="HAMAP-Rule" id="MF_01151"/>
    </source>
</evidence>
<evidence type="ECO:0000256" key="5">
    <source>
        <dbReference type="SAM" id="Coils"/>
    </source>
</evidence>
<dbReference type="GO" id="GO:0006457">
    <property type="term" value="P:protein folding"/>
    <property type="evidence" value="ECO:0007669"/>
    <property type="project" value="InterPro"/>
</dbReference>
<protein>
    <recommendedName>
        <fullName evidence="3">Protein GrpE</fullName>
    </recommendedName>
    <alternativeName>
        <fullName evidence="3">HSP-70 cofactor</fullName>
    </alternativeName>
</protein>
<dbReference type="Proteomes" id="UP000177943">
    <property type="component" value="Unassembled WGS sequence"/>
</dbReference>
<dbReference type="GO" id="GO:0051087">
    <property type="term" value="F:protein-folding chaperone binding"/>
    <property type="evidence" value="ECO:0007669"/>
    <property type="project" value="InterPro"/>
</dbReference>
<organism evidence="6 7">
    <name type="scientific">Candidatus Taylorbacteria bacterium RIFCSPHIGHO2_02_FULL_45_35</name>
    <dbReference type="NCBI Taxonomy" id="1802311"/>
    <lineage>
        <taxon>Bacteria</taxon>
        <taxon>Candidatus Tayloriibacteriota</taxon>
    </lineage>
</organism>
<evidence type="ECO:0000256" key="1">
    <source>
        <dbReference type="ARBA" id="ARBA00009054"/>
    </source>
</evidence>
<dbReference type="GO" id="GO:0042803">
    <property type="term" value="F:protein homodimerization activity"/>
    <property type="evidence" value="ECO:0007669"/>
    <property type="project" value="InterPro"/>
</dbReference>
<dbReference type="AlphaFoldDB" id="A0A1G2MQP3"/>
<dbReference type="SUPFAM" id="SSF51064">
    <property type="entry name" value="Head domain of nucleotide exchange factor GrpE"/>
    <property type="match status" value="1"/>
</dbReference>
<dbReference type="PANTHER" id="PTHR21237">
    <property type="entry name" value="GRPE PROTEIN"/>
    <property type="match status" value="1"/>
</dbReference>
<evidence type="ECO:0000313" key="7">
    <source>
        <dbReference type="Proteomes" id="UP000177943"/>
    </source>
</evidence>
<dbReference type="Gene3D" id="2.30.22.10">
    <property type="entry name" value="Head domain of nucleotide exchange factor GrpE"/>
    <property type="match status" value="1"/>
</dbReference>
<comment type="subunit">
    <text evidence="3">Homodimer.</text>
</comment>
<gene>
    <name evidence="3" type="primary">grpE</name>
    <name evidence="6" type="ORF">A3D56_03560</name>
</gene>
<comment type="subcellular location">
    <subcellularLocation>
        <location evidence="3">Cytoplasm</location>
    </subcellularLocation>
</comment>
<accession>A0A1G2MQP3</accession>
<dbReference type="InterPro" id="IPR009012">
    <property type="entry name" value="GrpE_head"/>
</dbReference>
<keyword evidence="3" id="KW-0963">Cytoplasm</keyword>